<comment type="caution">
    <text evidence="6">The sequence shown here is derived from an EMBL/GenBank/DDBJ whole genome shotgun (WGS) entry which is preliminary data.</text>
</comment>
<dbReference type="Pfam" id="PF06602">
    <property type="entry name" value="Myotub-related"/>
    <property type="match status" value="1"/>
</dbReference>
<dbReference type="GeneID" id="85310550"/>
<feature type="compositionally biased region" description="Low complexity" evidence="4">
    <location>
        <begin position="714"/>
        <end position="727"/>
    </location>
</feature>
<dbReference type="SUPFAM" id="SSF52799">
    <property type="entry name" value="(Phosphotyrosine protein) phosphatases II"/>
    <property type="match status" value="1"/>
</dbReference>
<dbReference type="GO" id="GO:0046856">
    <property type="term" value="P:phosphatidylinositol dephosphorylation"/>
    <property type="evidence" value="ECO:0007669"/>
    <property type="project" value="TreeGrafter"/>
</dbReference>
<feature type="binding site" evidence="3">
    <location>
        <begin position="351"/>
        <end position="352"/>
    </location>
    <ligand>
        <name>substrate</name>
    </ligand>
</feature>
<dbReference type="PANTHER" id="PTHR10807">
    <property type="entry name" value="MYOTUBULARIN-RELATED"/>
    <property type="match status" value="1"/>
</dbReference>
<keyword evidence="7" id="KW-1185">Reference proteome</keyword>
<evidence type="ECO:0000256" key="2">
    <source>
        <dbReference type="PIRSR" id="PIRSR630564-1"/>
    </source>
</evidence>
<gene>
    <name evidence="6" type="ORF">QBC33DRAFT_532292</name>
</gene>
<evidence type="ECO:0000256" key="3">
    <source>
        <dbReference type="PIRSR" id="PIRSR630564-2"/>
    </source>
</evidence>
<feature type="region of interest" description="Disordered" evidence="4">
    <location>
        <begin position="797"/>
        <end position="821"/>
    </location>
</feature>
<dbReference type="AlphaFoldDB" id="A0AAJ0C383"/>
<dbReference type="GO" id="GO:0004438">
    <property type="term" value="F:phosphatidylinositol-3-phosphate phosphatase activity"/>
    <property type="evidence" value="ECO:0007669"/>
    <property type="project" value="TreeGrafter"/>
</dbReference>
<dbReference type="InterPro" id="IPR016130">
    <property type="entry name" value="Tyr_Pase_AS"/>
</dbReference>
<feature type="region of interest" description="Disordered" evidence="4">
    <location>
        <begin position="679"/>
        <end position="736"/>
    </location>
</feature>
<dbReference type="Proteomes" id="UP001244011">
    <property type="component" value="Unassembled WGS sequence"/>
</dbReference>
<organism evidence="6 7">
    <name type="scientific">Phialemonium atrogriseum</name>
    <dbReference type="NCBI Taxonomy" id="1093897"/>
    <lineage>
        <taxon>Eukaryota</taxon>
        <taxon>Fungi</taxon>
        <taxon>Dikarya</taxon>
        <taxon>Ascomycota</taxon>
        <taxon>Pezizomycotina</taxon>
        <taxon>Sordariomycetes</taxon>
        <taxon>Sordariomycetidae</taxon>
        <taxon>Cephalothecales</taxon>
        <taxon>Cephalothecaceae</taxon>
        <taxon>Phialemonium</taxon>
    </lineage>
</organism>
<feature type="region of interest" description="Disordered" evidence="4">
    <location>
        <begin position="509"/>
        <end position="542"/>
    </location>
</feature>
<dbReference type="InterPro" id="IPR029021">
    <property type="entry name" value="Prot-tyrosine_phosphatase-like"/>
</dbReference>
<proteinExistence type="inferred from homology"/>
<evidence type="ECO:0000259" key="5">
    <source>
        <dbReference type="PROSITE" id="PS51339"/>
    </source>
</evidence>
<evidence type="ECO:0000313" key="7">
    <source>
        <dbReference type="Proteomes" id="UP001244011"/>
    </source>
</evidence>
<dbReference type="PROSITE" id="PS51339">
    <property type="entry name" value="PPASE_MYOTUBULARIN"/>
    <property type="match status" value="1"/>
</dbReference>
<dbReference type="GO" id="GO:0005737">
    <property type="term" value="C:cytoplasm"/>
    <property type="evidence" value="ECO:0007669"/>
    <property type="project" value="TreeGrafter"/>
</dbReference>
<evidence type="ECO:0000313" key="6">
    <source>
        <dbReference type="EMBL" id="KAK1769111.1"/>
    </source>
</evidence>
<dbReference type="InterPro" id="IPR030564">
    <property type="entry name" value="Myotubularin"/>
</dbReference>
<name>A0AAJ0C383_9PEZI</name>
<feature type="compositionally biased region" description="Polar residues" evidence="4">
    <location>
        <begin position="249"/>
        <end position="268"/>
    </location>
</feature>
<dbReference type="InterPro" id="IPR010569">
    <property type="entry name" value="Myotubularin-like_Pase_dom"/>
</dbReference>
<reference evidence="6" key="1">
    <citation type="submission" date="2023-06" db="EMBL/GenBank/DDBJ databases">
        <title>Genome-scale phylogeny and comparative genomics of the fungal order Sordariales.</title>
        <authorList>
            <consortium name="Lawrence Berkeley National Laboratory"/>
            <person name="Hensen N."/>
            <person name="Bonometti L."/>
            <person name="Westerberg I."/>
            <person name="Brannstrom I.O."/>
            <person name="Guillou S."/>
            <person name="Cros-Aarteil S."/>
            <person name="Calhoun S."/>
            <person name="Haridas S."/>
            <person name="Kuo A."/>
            <person name="Mondo S."/>
            <person name="Pangilinan J."/>
            <person name="Riley R."/>
            <person name="Labutti K."/>
            <person name="Andreopoulos B."/>
            <person name="Lipzen A."/>
            <person name="Chen C."/>
            <person name="Yanf M."/>
            <person name="Daum C."/>
            <person name="Ng V."/>
            <person name="Clum A."/>
            <person name="Steindorff A."/>
            <person name="Ohm R."/>
            <person name="Martin F."/>
            <person name="Silar P."/>
            <person name="Natvig D."/>
            <person name="Lalanne C."/>
            <person name="Gautier V."/>
            <person name="Ament-Velasquez S.L."/>
            <person name="Kruys A."/>
            <person name="Hutchinson M.I."/>
            <person name="Powell A.J."/>
            <person name="Barry K."/>
            <person name="Miller A.N."/>
            <person name="Grigoriev I.V."/>
            <person name="Debuchy R."/>
            <person name="Gladieux P."/>
            <person name="Thoren M.H."/>
            <person name="Johannesson H."/>
        </authorList>
    </citation>
    <scope>NUCLEOTIDE SEQUENCE</scope>
    <source>
        <strain evidence="6">8032-3</strain>
    </source>
</reference>
<dbReference type="InterPro" id="IPR011993">
    <property type="entry name" value="PH-like_dom_sf"/>
</dbReference>
<dbReference type="EMBL" id="MU839003">
    <property type="protein sequence ID" value="KAK1769111.1"/>
    <property type="molecule type" value="Genomic_DNA"/>
</dbReference>
<dbReference type="RefSeq" id="XP_060285324.1">
    <property type="nucleotide sequence ID" value="XM_060427363.1"/>
</dbReference>
<accession>A0AAJ0C383</accession>
<dbReference type="PANTHER" id="PTHR10807:SF128">
    <property type="entry name" value="PHOSPHATIDYLINOSITOL-3,5-BISPHOSPHATE 3-PHOSPHATASE"/>
    <property type="match status" value="1"/>
</dbReference>
<comment type="similarity">
    <text evidence="1">Belongs to the protein-tyrosine phosphatase family. Non-receptor class myotubularin subfamily.</text>
</comment>
<dbReference type="Gene3D" id="2.30.29.30">
    <property type="entry name" value="Pleckstrin-homology domain (PH domain)/Phosphotyrosine-binding domain (PTB)"/>
    <property type="match status" value="1"/>
</dbReference>
<evidence type="ECO:0000256" key="4">
    <source>
        <dbReference type="SAM" id="MobiDB-lite"/>
    </source>
</evidence>
<dbReference type="PROSITE" id="PS00383">
    <property type="entry name" value="TYR_PHOSPHATASE_1"/>
    <property type="match status" value="1"/>
</dbReference>
<dbReference type="GO" id="GO:0016020">
    <property type="term" value="C:membrane"/>
    <property type="evidence" value="ECO:0007669"/>
    <property type="project" value="TreeGrafter"/>
</dbReference>
<feature type="active site" description="Phosphocysteine intermediate" evidence="2">
    <location>
        <position position="415"/>
    </location>
</feature>
<sequence>MPIRSYKHVYKNIHAIRGGKPQLGDLYLQDYHLIFCFQTSPNGSEESGAPAKERQGWTAFQIISHCTLRPSPPSSGIPSSIRIRCRDFTFVAFNFADVKQARDAFDFIRSRTCRLAGIDKLYAFKYEPQPPEKAVKGWDFYDAKAEFRRQGISEKSADRGWRISAINNDYTFSPTYPALLVVPSKISDNTLKYAGEFRSRTRIPVLTYFHPVNNCTITRSSQPLVGIRFKRSIQDERLVSACFSASTDFPGTSPSPTGLEQSPSTSQVDLPEPMEPELSDMERLEDEFIAEANVMYDEKTGKRLVYGAQQNNLIVDARPAINSLAMQAVGKGSENMDYYKCAKRVFLNIDNIHVMRDSLNKVIDAIKDADVSPFPPNQELLAKSSWLRHITAILDGSAIIARQVGIQHSHVLIHCSDGWDRTSQLSALSQLMLDPYYRTIEGFIVLVEKDWLSFGHMFQLRSGYLSHEKWFSTQNDALAGSTIQPGENDGRNDALESALASAKRFFNKGLNQGDREDSSGLDTDAADEPKRAPSPVPKDQATQLRDISPVFQQFLDATYQLLRQHPTRFEFNERFLRRLLYHLYSCQYGTFLYNSEYQRREANLRDRTSSVWDYFLSRRKEFTNEDYDPTVDDHIKGRERLVFPRFGEVRWWYQAFNRSDDEMNSALNASALAAERVATYQHRSEDQAASSSTPPADMSFDRGSSVGSYPGTPRLGAAAGARGLSRSPQPLSLPTSKSVLTGVEAAHVMLTADAGVDPPPLNRSASTGDVSGGGTFAALRDGIAGLGIGKGLLGGGGGLGSSSDVGHPLGDSGGEEMKSMD</sequence>
<feature type="domain" description="Myotubularin phosphatase" evidence="5">
    <location>
        <begin position="137"/>
        <end position="656"/>
    </location>
</feature>
<protein>
    <submittedName>
        <fullName evidence="6">Phosphatases II</fullName>
    </submittedName>
</protein>
<feature type="binding site" evidence="3">
    <location>
        <begin position="415"/>
        <end position="421"/>
    </location>
    <ligand>
        <name>substrate</name>
    </ligand>
</feature>
<feature type="region of interest" description="Disordered" evidence="4">
    <location>
        <begin position="249"/>
        <end position="273"/>
    </location>
</feature>
<evidence type="ECO:0000256" key="1">
    <source>
        <dbReference type="ARBA" id="ARBA00007471"/>
    </source>
</evidence>